<dbReference type="Proteomes" id="UP001215598">
    <property type="component" value="Unassembled WGS sequence"/>
</dbReference>
<organism evidence="2 3">
    <name type="scientific">Mycena metata</name>
    <dbReference type="NCBI Taxonomy" id="1033252"/>
    <lineage>
        <taxon>Eukaryota</taxon>
        <taxon>Fungi</taxon>
        <taxon>Dikarya</taxon>
        <taxon>Basidiomycota</taxon>
        <taxon>Agaricomycotina</taxon>
        <taxon>Agaricomycetes</taxon>
        <taxon>Agaricomycetidae</taxon>
        <taxon>Agaricales</taxon>
        <taxon>Marasmiineae</taxon>
        <taxon>Mycenaceae</taxon>
        <taxon>Mycena</taxon>
    </lineage>
</organism>
<gene>
    <name evidence="2" type="ORF">B0H16DRAFT_1746383</name>
</gene>
<dbReference type="AlphaFoldDB" id="A0AAD7MA95"/>
<name>A0AAD7MA95_9AGAR</name>
<accession>A0AAD7MA95</accession>
<evidence type="ECO:0000313" key="2">
    <source>
        <dbReference type="EMBL" id="KAJ7707940.1"/>
    </source>
</evidence>
<comment type="caution">
    <text evidence="2">The sequence shown here is derived from an EMBL/GenBank/DDBJ whole genome shotgun (WGS) entry which is preliminary data.</text>
</comment>
<evidence type="ECO:0000313" key="3">
    <source>
        <dbReference type="Proteomes" id="UP001215598"/>
    </source>
</evidence>
<sequence length="131" mass="14874">MARTRWYEEEVRLLQEEMRRTIAFGRTEAAEWDRLAEDKWEGSSAEVTEGRRAHAVEHADTERAWCKALEKVWAGILQKAVAYLAGDISMVAGTVTVELEGADELDPELEEARLEREEDNEDEGGLPAELQ</sequence>
<dbReference type="EMBL" id="JARKIB010000439">
    <property type="protein sequence ID" value="KAJ7707940.1"/>
    <property type="molecule type" value="Genomic_DNA"/>
</dbReference>
<proteinExistence type="predicted"/>
<keyword evidence="3" id="KW-1185">Reference proteome</keyword>
<evidence type="ECO:0000256" key="1">
    <source>
        <dbReference type="SAM" id="MobiDB-lite"/>
    </source>
</evidence>
<reference evidence="2" key="1">
    <citation type="submission" date="2023-03" db="EMBL/GenBank/DDBJ databases">
        <title>Massive genome expansion in bonnet fungi (Mycena s.s.) driven by repeated elements and novel gene families across ecological guilds.</title>
        <authorList>
            <consortium name="Lawrence Berkeley National Laboratory"/>
            <person name="Harder C.B."/>
            <person name="Miyauchi S."/>
            <person name="Viragh M."/>
            <person name="Kuo A."/>
            <person name="Thoen E."/>
            <person name="Andreopoulos B."/>
            <person name="Lu D."/>
            <person name="Skrede I."/>
            <person name="Drula E."/>
            <person name="Henrissat B."/>
            <person name="Morin E."/>
            <person name="Kohler A."/>
            <person name="Barry K."/>
            <person name="LaButti K."/>
            <person name="Morin E."/>
            <person name="Salamov A."/>
            <person name="Lipzen A."/>
            <person name="Mereny Z."/>
            <person name="Hegedus B."/>
            <person name="Baldrian P."/>
            <person name="Stursova M."/>
            <person name="Weitz H."/>
            <person name="Taylor A."/>
            <person name="Grigoriev I.V."/>
            <person name="Nagy L.G."/>
            <person name="Martin F."/>
            <person name="Kauserud H."/>
        </authorList>
    </citation>
    <scope>NUCLEOTIDE SEQUENCE</scope>
    <source>
        <strain evidence="2">CBHHK182m</strain>
    </source>
</reference>
<feature type="region of interest" description="Disordered" evidence="1">
    <location>
        <begin position="101"/>
        <end position="131"/>
    </location>
</feature>
<protein>
    <submittedName>
        <fullName evidence="2">Uncharacterized protein</fullName>
    </submittedName>
</protein>